<keyword evidence="3" id="KW-1185">Reference proteome</keyword>
<reference evidence="2 3" key="1">
    <citation type="submission" date="2024-05" db="EMBL/GenBank/DDBJ databases">
        <title>Genetic variation in Jamaican populations of the coffee berry borer (Hypothenemus hampei).</title>
        <authorList>
            <person name="Errbii M."/>
            <person name="Myrie A."/>
        </authorList>
    </citation>
    <scope>NUCLEOTIDE SEQUENCE [LARGE SCALE GENOMIC DNA]</scope>
    <source>
        <strain evidence="2">JA-Hopewell-2020-01-JO</strain>
        <tissue evidence="2">Whole body</tissue>
    </source>
</reference>
<sequence length="193" mass="21851">MTVDKFGRHVSKKFKSDDMTFLEKRIILRLNCDVDNTKTQVNKIQTSLNEVVKKLSVFNITKNFISVDNKRIVKSASGLNSTDLVTKAQLDKAIDDNLSVKQINEITTQVQNITNALQQVTLSVERLQKQCITVLRFNKLEEQVTVSTQRLTEIEQKLTAIGLDLGNLQKQVKPFPISNTIVKGITNLDNKHL</sequence>
<dbReference type="EMBL" id="JBDJPC010000001">
    <property type="protein sequence ID" value="KAL1516080.1"/>
    <property type="molecule type" value="Genomic_DNA"/>
</dbReference>
<evidence type="ECO:0000313" key="3">
    <source>
        <dbReference type="Proteomes" id="UP001566132"/>
    </source>
</evidence>
<evidence type="ECO:0000256" key="1">
    <source>
        <dbReference type="SAM" id="Coils"/>
    </source>
</evidence>
<evidence type="ECO:0000313" key="2">
    <source>
        <dbReference type="EMBL" id="KAL1516080.1"/>
    </source>
</evidence>
<comment type="caution">
    <text evidence="2">The sequence shown here is derived from an EMBL/GenBank/DDBJ whole genome shotgun (WGS) entry which is preliminary data.</text>
</comment>
<name>A0ABD1FAP4_HYPHA</name>
<dbReference type="AlphaFoldDB" id="A0ABD1FAP4"/>
<protein>
    <submittedName>
        <fullName evidence="2">Uncharacterized protein</fullName>
    </submittedName>
</protein>
<gene>
    <name evidence="2" type="ORF">ABEB36_000004</name>
</gene>
<organism evidence="2 3">
    <name type="scientific">Hypothenemus hampei</name>
    <name type="common">Coffee berry borer</name>
    <dbReference type="NCBI Taxonomy" id="57062"/>
    <lineage>
        <taxon>Eukaryota</taxon>
        <taxon>Metazoa</taxon>
        <taxon>Ecdysozoa</taxon>
        <taxon>Arthropoda</taxon>
        <taxon>Hexapoda</taxon>
        <taxon>Insecta</taxon>
        <taxon>Pterygota</taxon>
        <taxon>Neoptera</taxon>
        <taxon>Endopterygota</taxon>
        <taxon>Coleoptera</taxon>
        <taxon>Polyphaga</taxon>
        <taxon>Cucujiformia</taxon>
        <taxon>Curculionidae</taxon>
        <taxon>Scolytinae</taxon>
        <taxon>Hypothenemus</taxon>
    </lineage>
</organism>
<keyword evidence="1" id="KW-0175">Coiled coil</keyword>
<proteinExistence type="predicted"/>
<dbReference type="Proteomes" id="UP001566132">
    <property type="component" value="Unassembled WGS sequence"/>
</dbReference>
<accession>A0ABD1FAP4</accession>
<feature type="coiled-coil region" evidence="1">
    <location>
        <begin position="110"/>
        <end position="157"/>
    </location>
</feature>